<dbReference type="eggNOG" id="ENOG50338VN">
    <property type="taxonomic scope" value="Bacteria"/>
</dbReference>
<dbReference type="EMBL" id="CP003221">
    <property type="protein sequence ID" value="EGJ49005.1"/>
    <property type="molecule type" value="Genomic_DNA"/>
</dbReference>
<dbReference type="HOGENOM" id="CLU_125874_0_0_7"/>
<organism evidence="7 8">
    <name type="scientific">Desulfocurvibacter africanus subsp. africanus str. Walvis Bay</name>
    <dbReference type="NCBI Taxonomy" id="690850"/>
    <lineage>
        <taxon>Bacteria</taxon>
        <taxon>Pseudomonadati</taxon>
        <taxon>Thermodesulfobacteriota</taxon>
        <taxon>Desulfovibrionia</taxon>
        <taxon>Desulfovibrionales</taxon>
        <taxon>Desulfovibrionaceae</taxon>
        <taxon>Desulfocurvibacter</taxon>
    </lineage>
</organism>
<keyword evidence="8" id="KW-1185">Reference proteome</keyword>
<dbReference type="AlphaFoldDB" id="F3YUQ1"/>
<name>F3YUQ1_DESAF</name>
<dbReference type="CDD" id="cd08168">
    <property type="entry name" value="Cytochrom_C3"/>
    <property type="match status" value="1"/>
</dbReference>
<reference evidence="7 8" key="1">
    <citation type="journal article" date="2011" name="J. Bacteriol.">
        <title>Genome sequence of the mercury-methylating and pleomorphic Desulfovibrio africanus Strain Walvis Bay.</title>
        <authorList>
            <person name="Brown S.D."/>
            <person name="Wall J.D."/>
            <person name="Kucken A.M."/>
            <person name="Gilmour C.C."/>
            <person name="Podar M."/>
            <person name="Brandt C.C."/>
            <person name="Teshima H."/>
            <person name="Detter J.C."/>
            <person name="Han C.S."/>
            <person name="Land M.L."/>
            <person name="Lucas S."/>
            <person name="Han J."/>
            <person name="Pennacchio L."/>
            <person name="Nolan M."/>
            <person name="Pitluck S."/>
            <person name="Woyke T."/>
            <person name="Goodwin L."/>
            <person name="Palumbo A.V."/>
            <person name="Elias D.A."/>
        </authorList>
    </citation>
    <scope>NUCLEOTIDE SEQUENCE [LARGE SCALE GENOMIC DNA]</scope>
    <source>
        <strain evidence="7 8">Walvis Bay</strain>
    </source>
</reference>
<protein>
    <submittedName>
        <fullName evidence="7">Cytochrome c class III</fullName>
    </submittedName>
</protein>
<accession>F3YUQ1</accession>
<dbReference type="Pfam" id="PF02085">
    <property type="entry name" value="Cytochrom_CIII"/>
    <property type="match status" value="1"/>
</dbReference>
<dbReference type="Gene3D" id="3.90.10.10">
    <property type="entry name" value="Cytochrome C3"/>
    <property type="match status" value="1"/>
</dbReference>
<evidence type="ECO:0000313" key="7">
    <source>
        <dbReference type="EMBL" id="EGJ49005.1"/>
    </source>
</evidence>
<sequence length="163" mass="17787">MKSAMYFVGAGVVFVLLVALFVSQISRTPEALASETETKAASIEAETVLQFPVSFKFNRPEGRPTALFAEVKFSHYDHQAVACATCHHTWDGSGEVESCSTEGCHDDLTSRGEVNSYFHAFHTKASETSCRGCHLKMTLEGEANLPTSPCGNNACHPKERRAQ</sequence>
<gene>
    <name evidence="7" type="ORF">Desaf_0653</name>
</gene>
<dbReference type="InterPro" id="IPR020942">
    <property type="entry name" value="Cyt_c_III_dom"/>
</dbReference>
<evidence type="ECO:0000256" key="5">
    <source>
        <dbReference type="ARBA" id="ARBA00023004"/>
    </source>
</evidence>
<dbReference type="SUPFAM" id="SSF48695">
    <property type="entry name" value="Multiheme cytochromes"/>
    <property type="match status" value="1"/>
</dbReference>
<evidence type="ECO:0000259" key="6">
    <source>
        <dbReference type="Pfam" id="PF02085"/>
    </source>
</evidence>
<keyword evidence="3" id="KW-0479">Metal-binding</keyword>
<keyword evidence="5" id="KW-0408">Iron</keyword>
<evidence type="ECO:0000256" key="1">
    <source>
        <dbReference type="ARBA" id="ARBA00022448"/>
    </source>
</evidence>
<feature type="domain" description="Class III cytochrome C" evidence="6">
    <location>
        <begin position="65"/>
        <end position="156"/>
    </location>
</feature>
<dbReference type="Proteomes" id="UP000007844">
    <property type="component" value="Chromosome"/>
</dbReference>
<evidence type="ECO:0000256" key="3">
    <source>
        <dbReference type="ARBA" id="ARBA00022723"/>
    </source>
</evidence>
<dbReference type="STRING" id="690850.Desaf_0653"/>
<keyword evidence="2" id="KW-0349">Heme</keyword>
<keyword evidence="4" id="KW-0249">Electron transport</keyword>
<dbReference type="GO" id="GO:0020037">
    <property type="term" value="F:heme binding"/>
    <property type="evidence" value="ECO:0007669"/>
    <property type="project" value="InterPro"/>
</dbReference>
<dbReference type="GO" id="GO:0009055">
    <property type="term" value="F:electron transfer activity"/>
    <property type="evidence" value="ECO:0007669"/>
    <property type="project" value="InterPro"/>
</dbReference>
<dbReference type="KEGG" id="daf:Desaf_0653"/>
<evidence type="ECO:0000313" key="8">
    <source>
        <dbReference type="Proteomes" id="UP000007844"/>
    </source>
</evidence>
<dbReference type="RefSeq" id="WP_005986773.1">
    <property type="nucleotide sequence ID" value="NC_016629.1"/>
</dbReference>
<dbReference type="InterPro" id="IPR036280">
    <property type="entry name" value="Multihaem_cyt_sf"/>
</dbReference>
<proteinExistence type="predicted"/>
<evidence type="ECO:0000256" key="2">
    <source>
        <dbReference type="ARBA" id="ARBA00022617"/>
    </source>
</evidence>
<evidence type="ECO:0000256" key="4">
    <source>
        <dbReference type="ARBA" id="ARBA00022982"/>
    </source>
</evidence>
<dbReference type="GO" id="GO:0046872">
    <property type="term" value="F:metal ion binding"/>
    <property type="evidence" value="ECO:0007669"/>
    <property type="project" value="UniProtKB-KW"/>
</dbReference>
<keyword evidence="1" id="KW-0813">Transport</keyword>